<dbReference type="STRING" id="714943.Mucpa_4614"/>
<dbReference type="Gene3D" id="2.160.20.10">
    <property type="entry name" value="Single-stranded right-handed beta-helix, Pectin lyase-like"/>
    <property type="match status" value="1"/>
</dbReference>
<dbReference type="AlphaFoldDB" id="H1Y8T7"/>
<dbReference type="OrthoDB" id="786002at2"/>
<reference evidence="2" key="1">
    <citation type="submission" date="2011-09" db="EMBL/GenBank/DDBJ databases">
        <title>The permanent draft genome of Mucilaginibacter paludis DSM 18603.</title>
        <authorList>
            <consortium name="US DOE Joint Genome Institute (JGI-PGF)"/>
            <person name="Lucas S."/>
            <person name="Han J."/>
            <person name="Lapidus A."/>
            <person name="Bruce D."/>
            <person name="Goodwin L."/>
            <person name="Pitluck S."/>
            <person name="Peters L."/>
            <person name="Kyrpides N."/>
            <person name="Mavromatis K."/>
            <person name="Ivanova N."/>
            <person name="Mikhailova N."/>
            <person name="Held B."/>
            <person name="Detter J.C."/>
            <person name="Tapia R."/>
            <person name="Han C."/>
            <person name="Land M."/>
            <person name="Hauser L."/>
            <person name="Markowitz V."/>
            <person name="Cheng J.-F."/>
            <person name="Hugenholtz P."/>
            <person name="Woyke T."/>
            <person name="Wu D."/>
            <person name="Tindall B."/>
            <person name="Brambilla E."/>
            <person name="Klenk H.-P."/>
            <person name="Eisen J.A."/>
        </authorList>
    </citation>
    <scope>NUCLEOTIDE SEQUENCE [LARGE SCALE GENOMIC DNA]</scope>
    <source>
        <strain evidence="2">DSM 18603</strain>
    </source>
</reference>
<keyword evidence="3" id="KW-1185">Reference proteome</keyword>
<protein>
    <submittedName>
        <fullName evidence="2">S-layer domain-containing protein</fullName>
    </submittedName>
</protein>
<organism evidence="2 3">
    <name type="scientific">Mucilaginibacter paludis DSM 18603</name>
    <dbReference type="NCBI Taxonomy" id="714943"/>
    <lineage>
        <taxon>Bacteria</taxon>
        <taxon>Pseudomonadati</taxon>
        <taxon>Bacteroidota</taxon>
        <taxon>Sphingobacteriia</taxon>
        <taxon>Sphingobacteriales</taxon>
        <taxon>Sphingobacteriaceae</taxon>
        <taxon>Mucilaginibacter</taxon>
    </lineage>
</organism>
<dbReference type="RefSeq" id="WP_008509590.1">
    <property type="nucleotide sequence ID" value="NZ_CM001403.1"/>
</dbReference>
<feature type="signal peptide" evidence="1">
    <location>
        <begin position="1"/>
        <end position="18"/>
    </location>
</feature>
<gene>
    <name evidence="2" type="ORF">Mucpa_4614</name>
</gene>
<name>H1Y8T7_9SPHI</name>
<dbReference type="EMBL" id="CM001403">
    <property type="protein sequence ID" value="EHQ28703.1"/>
    <property type="molecule type" value="Genomic_DNA"/>
</dbReference>
<feature type="chain" id="PRO_5003558305" evidence="1">
    <location>
        <begin position="19"/>
        <end position="440"/>
    </location>
</feature>
<dbReference type="InterPro" id="IPR011050">
    <property type="entry name" value="Pectin_lyase_fold/virulence"/>
</dbReference>
<keyword evidence="1" id="KW-0732">Signal</keyword>
<proteinExistence type="predicted"/>
<evidence type="ECO:0000256" key="1">
    <source>
        <dbReference type="SAM" id="SignalP"/>
    </source>
</evidence>
<sequence>MKSLLLFLLLLSANHLFATRFYVSSGKGNEKFNGLSPYQPKKNIQDAANLTKPGDTVFVMDGTYLNPCKTCNVLDIPKSGKNGKYVVYINYPGEHPKIKFNGWAGISVKNGVSYVKITGFEIIGNNARVTLRKALTQPKSCANPKGTFDPAYNGNAIVIESTKNRHSHHIIVSKNIIHDCGGGGIGVSHADYITVEENIVYNTSWYTVFGTSAISFYQFWNYDRTSGYHNFIRRNKCYNNKALVPWIKMCKIYDGNGIIVDDFRNKQNGSKLKEYQGRTLIENNICWFNGGTGIHAFQSDHIDIINNTAYCNSRNKEFNPGQILSGLGNDVKIINNILVADSVSVINSNYLNTNLIYQNNLHYNITFPDKAKAGISTSSCITGVNPAFINPANNLYANFKLQPKSPAVRRANVTTYSKVDFEGRRRRVEQPTDIGAYQQY</sequence>
<accession>H1Y8T7</accession>
<dbReference type="InterPro" id="IPR006626">
    <property type="entry name" value="PbH1"/>
</dbReference>
<evidence type="ECO:0000313" key="2">
    <source>
        <dbReference type="EMBL" id="EHQ28703.1"/>
    </source>
</evidence>
<dbReference type="Proteomes" id="UP000002774">
    <property type="component" value="Chromosome"/>
</dbReference>
<dbReference type="SMART" id="SM00710">
    <property type="entry name" value="PbH1"/>
    <property type="match status" value="6"/>
</dbReference>
<dbReference type="HOGENOM" id="CLU_026285_0_0_10"/>
<evidence type="ECO:0000313" key="3">
    <source>
        <dbReference type="Proteomes" id="UP000002774"/>
    </source>
</evidence>
<dbReference type="eggNOG" id="COG2931">
    <property type="taxonomic scope" value="Bacteria"/>
</dbReference>
<dbReference type="SUPFAM" id="SSF51126">
    <property type="entry name" value="Pectin lyase-like"/>
    <property type="match status" value="1"/>
</dbReference>
<dbReference type="InterPro" id="IPR012334">
    <property type="entry name" value="Pectin_lyas_fold"/>
</dbReference>